<accession>A0A5N6KTI2</accession>
<proteinExistence type="inferred from homology"/>
<dbReference type="PRINTS" id="PR00793">
    <property type="entry name" value="PROAMNOPTASE"/>
</dbReference>
<evidence type="ECO:0000313" key="3">
    <source>
        <dbReference type="EMBL" id="KAB8343091.1"/>
    </source>
</evidence>
<evidence type="ECO:0000256" key="1">
    <source>
        <dbReference type="ARBA" id="ARBA00010088"/>
    </source>
</evidence>
<dbReference type="InterPro" id="IPR051601">
    <property type="entry name" value="Serine_prot/Carboxylest_S33"/>
</dbReference>
<comment type="caution">
    <text evidence="3">The sequence shown here is derived from an EMBL/GenBank/DDBJ whole genome shotgun (WGS) entry which is preliminary data.</text>
</comment>
<dbReference type="GO" id="GO:0006508">
    <property type="term" value="P:proteolysis"/>
    <property type="evidence" value="ECO:0007669"/>
    <property type="project" value="InterPro"/>
</dbReference>
<dbReference type="AlphaFoldDB" id="A0A5N6KTI2"/>
<evidence type="ECO:0008006" key="5">
    <source>
        <dbReference type="Google" id="ProtNLM"/>
    </source>
</evidence>
<gene>
    <name evidence="3" type="ORF">FH972_022685</name>
</gene>
<dbReference type="Gene3D" id="3.40.50.1820">
    <property type="entry name" value="alpha/beta hydrolase"/>
    <property type="match status" value="1"/>
</dbReference>
<organism evidence="3 4">
    <name type="scientific">Carpinus fangiana</name>
    <dbReference type="NCBI Taxonomy" id="176857"/>
    <lineage>
        <taxon>Eukaryota</taxon>
        <taxon>Viridiplantae</taxon>
        <taxon>Streptophyta</taxon>
        <taxon>Embryophyta</taxon>
        <taxon>Tracheophyta</taxon>
        <taxon>Spermatophyta</taxon>
        <taxon>Magnoliopsida</taxon>
        <taxon>eudicotyledons</taxon>
        <taxon>Gunneridae</taxon>
        <taxon>Pentapetalae</taxon>
        <taxon>rosids</taxon>
        <taxon>fabids</taxon>
        <taxon>Fagales</taxon>
        <taxon>Betulaceae</taxon>
        <taxon>Carpinus</taxon>
    </lineage>
</organism>
<dbReference type="PANTHER" id="PTHR43248:SF2">
    <property type="entry name" value="PROLYL AMINOPEPTIDASE"/>
    <property type="match status" value="1"/>
</dbReference>
<dbReference type="EMBL" id="VIBQ01000012">
    <property type="protein sequence ID" value="KAB8343091.1"/>
    <property type="molecule type" value="Genomic_DNA"/>
</dbReference>
<name>A0A5N6KTI2_9ROSI</name>
<evidence type="ECO:0000313" key="4">
    <source>
        <dbReference type="Proteomes" id="UP000327013"/>
    </source>
</evidence>
<reference evidence="3 4" key="1">
    <citation type="submission" date="2019-06" db="EMBL/GenBank/DDBJ databases">
        <title>A chromosomal-level reference genome of Carpinus fangiana (Coryloideae, Betulaceae).</title>
        <authorList>
            <person name="Yang X."/>
            <person name="Wang Z."/>
            <person name="Zhang L."/>
            <person name="Hao G."/>
            <person name="Liu J."/>
            <person name="Yang Y."/>
        </authorList>
    </citation>
    <scope>NUCLEOTIDE SEQUENCE [LARGE SCALE GENOMIC DNA]</scope>
    <source>
        <strain evidence="3">Cfa_2016G</strain>
        <tissue evidence="3">Leaf</tissue>
    </source>
</reference>
<dbReference type="InterPro" id="IPR029058">
    <property type="entry name" value="AB_hydrolase_fold"/>
</dbReference>
<protein>
    <recommendedName>
        <fullName evidence="5">AB hydrolase-1 domain-containing protein</fullName>
    </recommendedName>
</protein>
<dbReference type="OrthoDB" id="1898734at2759"/>
<sequence length="471" mass="53051">MSIQPAKILKQSSHLVPGKLKITEHLFEVPLNHASAAAGTVRLFARSATKHTVPAAPPSTPPPSPPWLLYLQGGPGMECRSPQNYPFTNTFLDRGYQIIFLDQRGTGLSSPLSASTILQRAGDEPSNQAAYLKLFRADSIVRDCEAVRLALTEQQRAEEEEKRAVGKDEDWRKWSVLGQSFGGFCCVTYLSFFPKGLREVFIAGGLPPVEKTQGPDDVYKRLVNRVMKRNKAYYDKFPEDVQRVHSIVRYLQEGNIVTPSGGRLTARRFLENGLILGFHGCIEALHELVLKVALEIEEGVLTRKTLSSLDSAGPFDNNPIYAFLHEPIYCQGIAPKWSAKRIIQEHSEFSINEDLMEDAPIYFTGEMVFPEDFDDYDELSKIRGVAMQLAEDSDWPDLYNVEQLNQNEVPTYAAVYMDDMYVDFDLSSETASKIKGIKTLVTNRIYHDGIRSKEEEVLRNGLFSMRDDVID</sequence>
<keyword evidence="4" id="KW-1185">Reference proteome</keyword>
<comment type="similarity">
    <text evidence="1">Belongs to the peptidase S33 family.</text>
</comment>
<evidence type="ECO:0000256" key="2">
    <source>
        <dbReference type="ARBA" id="ARBA00022801"/>
    </source>
</evidence>
<keyword evidence="2" id="KW-0378">Hydrolase</keyword>
<dbReference type="SUPFAM" id="SSF53474">
    <property type="entry name" value="alpha/beta-Hydrolases"/>
    <property type="match status" value="1"/>
</dbReference>
<dbReference type="Proteomes" id="UP000327013">
    <property type="component" value="Unassembled WGS sequence"/>
</dbReference>
<dbReference type="PANTHER" id="PTHR43248">
    <property type="entry name" value="2-SUCCINYL-6-HYDROXY-2,4-CYCLOHEXADIENE-1-CARBOXYLATE SYNTHASE"/>
    <property type="match status" value="1"/>
</dbReference>
<dbReference type="GO" id="GO:0008233">
    <property type="term" value="F:peptidase activity"/>
    <property type="evidence" value="ECO:0007669"/>
    <property type="project" value="InterPro"/>
</dbReference>
<dbReference type="InterPro" id="IPR002410">
    <property type="entry name" value="Peptidase_S33"/>
</dbReference>